<dbReference type="EMBL" id="ON704650">
    <property type="protein sequence ID" value="UZE89752.1"/>
    <property type="molecule type" value="Genomic_DNA"/>
</dbReference>
<sequence>MTNLMKNFFAELVKSTTYTTKVSIVKTTLHDWLRDQVYSDPCFKIKLQEVVFMFINNQITNKQIYMLVSKIDESNKFKPYQINFLTVRLLSNCHMKQLLEKFIDDYDITDEDLSFIANFLVREIDEAYKLIPY</sequence>
<dbReference type="InterPro" id="IPR010594">
    <property type="entry name" value="AcMNPV_Ac75"/>
</dbReference>
<evidence type="ECO:0000313" key="2">
    <source>
        <dbReference type="Proteomes" id="UP001264959"/>
    </source>
</evidence>
<protein>
    <submittedName>
        <fullName evidence="1">AC75</fullName>
    </submittedName>
</protein>
<organism evidence="1 2">
    <name type="scientific">Parapoynx stagnalis nucleopolyhedrovirus</name>
    <dbReference type="NCBI Taxonomy" id="2993413"/>
    <lineage>
        <taxon>Viruses</taxon>
        <taxon>Viruses incertae sedis</taxon>
        <taxon>Naldaviricetes</taxon>
        <taxon>Lefavirales</taxon>
        <taxon>Baculoviridae</taxon>
        <taxon>Alphabaculovirus</taxon>
        <taxon>Alphabaculovirus pastagnalis</taxon>
    </lineage>
</organism>
<name>A0A9E7YDN2_9ABAC</name>
<evidence type="ECO:0000313" key="1">
    <source>
        <dbReference type="EMBL" id="UZE89752.1"/>
    </source>
</evidence>
<proteinExistence type="predicted"/>
<keyword evidence="2" id="KW-1185">Reference proteome</keyword>
<reference evidence="1" key="1">
    <citation type="journal article" date="2022" name="Viruses">
        <title>The Parapoynx stagnalis Nucleopolyhedrovirus (PastNPV), a Divergent Member of the Alphabaculovirus Group I Clade, Encodes a Homolog of Ran GTPase.</title>
        <authorList>
            <person name="Harrison R.L."/>
            <person name="Rowley D.L."/>
        </authorList>
    </citation>
    <scope>NUCLEOTIDE SEQUENCE</scope>
    <source>
        <strain evidence="1">BCIPV-473</strain>
    </source>
</reference>
<dbReference type="Pfam" id="PF06648">
    <property type="entry name" value="AcMNPV_Ac75"/>
    <property type="match status" value="1"/>
</dbReference>
<dbReference type="Proteomes" id="UP001264959">
    <property type="component" value="Segment"/>
</dbReference>
<accession>A0A9E7YDN2</accession>